<evidence type="ECO:0000313" key="3">
    <source>
        <dbReference type="EMBL" id="CAA9527276.1"/>
    </source>
</evidence>
<proteinExistence type="predicted"/>
<feature type="domain" description="PilZ" evidence="2">
    <location>
        <begin position="15"/>
        <end position="97"/>
    </location>
</feature>
<dbReference type="EMBL" id="CADCVX010000471">
    <property type="protein sequence ID" value="CAA9527276.1"/>
    <property type="molecule type" value="Genomic_DNA"/>
</dbReference>
<dbReference type="AlphaFoldDB" id="A0A6J4TMC7"/>
<evidence type="ECO:0000259" key="2">
    <source>
        <dbReference type="Pfam" id="PF07238"/>
    </source>
</evidence>
<dbReference type="InterPro" id="IPR009875">
    <property type="entry name" value="PilZ_domain"/>
</dbReference>
<reference evidence="3" key="1">
    <citation type="submission" date="2020-02" db="EMBL/GenBank/DDBJ databases">
        <authorList>
            <person name="Meier V. D."/>
        </authorList>
    </citation>
    <scope>NUCLEOTIDE SEQUENCE</scope>
    <source>
        <strain evidence="3">AVDCRST_MAG91</strain>
    </source>
</reference>
<dbReference type="GO" id="GO:0035438">
    <property type="term" value="F:cyclic-di-GMP binding"/>
    <property type="evidence" value="ECO:0007669"/>
    <property type="project" value="InterPro"/>
</dbReference>
<gene>
    <name evidence="3" type="ORF">AVDCRST_MAG91-2644</name>
</gene>
<organism evidence="3">
    <name type="scientific">uncultured Sphingomonadaceae bacterium</name>
    <dbReference type="NCBI Taxonomy" id="169976"/>
    <lineage>
        <taxon>Bacteria</taxon>
        <taxon>Pseudomonadati</taxon>
        <taxon>Pseudomonadota</taxon>
        <taxon>Alphaproteobacteria</taxon>
        <taxon>Sphingomonadales</taxon>
        <taxon>Sphingomonadaceae</taxon>
        <taxon>environmental samples</taxon>
    </lineage>
</organism>
<accession>A0A6J4TMC7</accession>
<name>A0A6J4TMC7_9SPHN</name>
<evidence type="ECO:0000256" key="1">
    <source>
        <dbReference type="SAM" id="MobiDB-lite"/>
    </source>
</evidence>
<feature type="region of interest" description="Disordered" evidence="1">
    <location>
        <begin position="1"/>
        <end position="26"/>
    </location>
</feature>
<dbReference type="Pfam" id="PF07238">
    <property type="entry name" value="PilZ"/>
    <property type="match status" value="1"/>
</dbReference>
<sequence>MRILAKLTAQSGADRRRSPRNSARFANDEGPVDVVVVTDLSPEGARLITPAPMDVGRHVSLNLPLFEPVEGRIAWVSSRMAGCEFAEPIHPAALRVLLAASS</sequence>
<protein>
    <recommendedName>
        <fullName evidence="2">PilZ domain-containing protein</fullName>
    </recommendedName>
</protein>
<dbReference type="SUPFAM" id="SSF141371">
    <property type="entry name" value="PilZ domain-like"/>
    <property type="match status" value="1"/>
</dbReference>